<evidence type="ECO:0000313" key="1">
    <source>
        <dbReference type="EMBL" id="RBP38121.1"/>
    </source>
</evidence>
<organism evidence="1 2">
    <name type="scientific">Roseimicrobium gellanilyticum</name>
    <dbReference type="NCBI Taxonomy" id="748857"/>
    <lineage>
        <taxon>Bacteria</taxon>
        <taxon>Pseudomonadati</taxon>
        <taxon>Verrucomicrobiota</taxon>
        <taxon>Verrucomicrobiia</taxon>
        <taxon>Verrucomicrobiales</taxon>
        <taxon>Verrucomicrobiaceae</taxon>
        <taxon>Roseimicrobium</taxon>
    </lineage>
</organism>
<sequence>MITGLVVSIQGAELQKLCKARAAHHRKRAKVYEEQIRGMKENQIEASQLTNGDPVRNLQSQLDHHLDEAGEMAFIANHLESREKYRLERADLAKLGICKGRGW</sequence>
<gene>
    <name evidence="1" type="ORF">DES53_112119</name>
</gene>
<accession>A0A366H7H5</accession>
<reference evidence="1 2" key="1">
    <citation type="submission" date="2018-06" db="EMBL/GenBank/DDBJ databases">
        <title>Genomic Encyclopedia of Type Strains, Phase IV (KMG-IV): sequencing the most valuable type-strain genomes for metagenomic binning, comparative biology and taxonomic classification.</title>
        <authorList>
            <person name="Goeker M."/>
        </authorList>
    </citation>
    <scope>NUCLEOTIDE SEQUENCE [LARGE SCALE GENOMIC DNA]</scope>
    <source>
        <strain evidence="1 2">DSM 25532</strain>
    </source>
</reference>
<name>A0A366H7H5_9BACT</name>
<evidence type="ECO:0000313" key="2">
    <source>
        <dbReference type="Proteomes" id="UP000253426"/>
    </source>
</evidence>
<keyword evidence="2" id="KW-1185">Reference proteome</keyword>
<dbReference type="EMBL" id="QNRR01000012">
    <property type="protein sequence ID" value="RBP38121.1"/>
    <property type="molecule type" value="Genomic_DNA"/>
</dbReference>
<dbReference type="Proteomes" id="UP000253426">
    <property type="component" value="Unassembled WGS sequence"/>
</dbReference>
<protein>
    <submittedName>
        <fullName evidence="1">Uncharacterized protein</fullName>
    </submittedName>
</protein>
<comment type="caution">
    <text evidence="1">The sequence shown here is derived from an EMBL/GenBank/DDBJ whole genome shotgun (WGS) entry which is preliminary data.</text>
</comment>
<proteinExistence type="predicted"/>
<dbReference type="RefSeq" id="WP_113961242.1">
    <property type="nucleotide sequence ID" value="NZ_QNRR01000012.1"/>
</dbReference>
<dbReference type="AlphaFoldDB" id="A0A366H7H5"/>